<evidence type="ECO:0000256" key="1">
    <source>
        <dbReference type="SAM" id="MobiDB-lite"/>
    </source>
</evidence>
<accession>A0AAD5UAV3</accession>
<feature type="compositionally biased region" description="Polar residues" evidence="1">
    <location>
        <begin position="64"/>
        <end position="98"/>
    </location>
</feature>
<gene>
    <name evidence="2" type="ORF">HK103_001383</name>
</gene>
<sequence>MGRKNPASQPRLPKPPRAALPSQVTIAENTPEQYPGQHFPEPERRARKHKKSRANEYPGPGENLTAQEPSYSSYPQSDYRRGSNQPYNSEPWQDQNPYRSLDPNLEYRTSQTFDSTAMYPNQGSTYAQPPNQRNSQVYAQRPSYMKPEHQDDYYNGPENR</sequence>
<comment type="caution">
    <text evidence="2">The sequence shown here is derived from an EMBL/GenBank/DDBJ whole genome shotgun (WGS) entry which is preliminary data.</text>
</comment>
<dbReference type="AlphaFoldDB" id="A0AAD5UAV3"/>
<organism evidence="2 3">
    <name type="scientific">Boothiomyces macroporosus</name>
    <dbReference type="NCBI Taxonomy" id="261099"/>
    <lineage>
        <taxon>Eukaryota</taxon>
        <taxon>Fungi</taxon>
        <taxon>Fungi incertae sedis</taxon>
        <taxon>Chytridiomycota</taxon>
        <taxon>Chytridiomycota incertae sedis</taxon>
        <taxon>Chytridiomycetes</taxon>
        <taxon>Rhizophydiales</taxon>
        <taxon>Terramycetaceae</taxon>
        <taxon>Boothiomyces</taxon>
    </lineage>
</organism>
<protein>
    <submittedName>
        <fullName evidence="2">Uncharacterized protein</fullName>
    </submittedName>
</protein>
<evidence type="ECO:0000313" key="2">
    <source>
        <dbReference type="EMBL" id="KAJ3252584.1"/>
    </source>
</evidence>
<reference evidence="2" key="1">
    <citation type="submission" date="2020-05" db="EMBL/GenBank/DDBJ databases">
        <title>Phylogenomic resolution of chytrid fungi.</title>
        <authorList>
            <person name="Stajich J.E."/>
            <person name="Amses K."/>
            <person name="Simmons R."/>
            <person name="Seto K."/>
            <person name="Myers J."/>
            <person name="Bonds A."/>
            <person name="Quandt C.A."/>
            <person name="Barry K."/>
            <person name="Liu P."/>
            <person name="Grigoriev I."/>
            <person name="Longcore J.E."/>
            <person name="James T.Y."/>
        </authorList>
    </citation>
    <scope>NUCLEOTIDE SEQUENCE</scope>
    <source>
        <strain evidence="2">PLAUS21</strain>
    </source>
</reference>
<dbReference type="EMBL" id="JADGKB010000136">
    <property type="protein sequence ID" value="KAJ3252584.1"/>
    <property type="molecule type" value="Genomic_DNA"/>
</dbReference>
<proteinExistence type="predicted"/>
<feature type="compositionally biased region" description="Polar residues" evidence="1">
    <location>
        <begin position="107"/>
        <end position="138"/>
    </location>
</feature>
<keyword evidence="3" id="KW-1185">Reference proteome</keyword>
<name>A0AAD5UAV3_9FUNG</name>
<feature type="region of interest" description="Disordered" evidence="1">
    <location>
        <begin position="1"/>
        <end position="160"/>
    </location>
</feature>
<feature type="compositionally biased region" description="Polar residues" evidence="1">
    <location>
        <begin position="22"/>
        <end position="32"/>
    </location>
</feature>
<evidence type="ECO:0000313" key="3">
    <source>
        <dbReference type="Proteomes" id="UP001210925"/>
    </source>
</evidence>
<dbReference type="Proteomes" id="UP001210925">
    <property type="component" value="Unassembled WGS sequence"/>
</dbReference>